<dbReference type="Pfam" id="PF01546">
    <property type="entry name" value="Peptidase_M20"/>
    <property type="match status" value="1"/>
</dbReference>
<dbReference type="RefSeq" id="WP_143945551.1">
    <property type="nucleotide sequence ID" value="NZ_VKLS01000754.1"/>
</dbReference>
<comment type="caution">
    <text evidence="1">The sequence shown here is derived from an EMBL/GenBank/DDBJ whole genome shotgun (WGS) entry which is preliminary data.</text>
</comment>
<gene>
    <name evidence="1" type="ORF">FNZ23_29340</name>
</gene>
<evidence type="ECO:0000313" key="2">
    <source>
        <dbReference type="Proteomes" id="UP000320888"/>
    </source>
</evidence>
<evidence type="ECO:0000313" key="1">
    <source>
        <dbReference type="EMBL" id="TSB19213.1"/>
    </source>
</evidence>
<name>A0A553XR44_9ACTN</name>
<proteinExistence type="predicted"/>
<dbReference type="AlphaFoldDB" id="A0A553XR44"/>
<dbReference type="GO" id="GO:0016787">
    <property type="term" value="F:hydrolase activity"/>
    <property type="evidence" value="ECO:0007669"/>
    <property type="project" value="InterPro"/>
</dbReference>
<feature type="non-terminal residue" evidence="1">
    <location>
        <position position="1"/>
    </location>
</feature>
<keyword evidence="2" id="KW-1185">Reference proteome</keyword>
<dbReference type="EMBL" id="VKLS01000754">
    <property type="protein sequence ID" value="TSB19213.1"/>
    <property type="molecule type" value="Genomic_DNA"/>
</dbReference>
<dbReference type="Proteomes" id="UP000320888">
    <property type="component" value="Unassembled WGS sequence"/>
</dbReference>
<dbReference type="InterPro" id="IPR002933">
    <property type="entry name" value="Peptidase_M20"/>
</dbReference>
<dbReference type="SUPFAM" id="SSF53187">
    <property type="entry name" value="Zn-dependent exopeptidases"/>
    <property type="match status" value="1"/>
</dbReference>
<protein>
    <submittedName>
        <fullName evidence="1">M20 family dipeptidase</fullName>
    </submittedName>
</protein>
<sequence length="91" mass="9809">LTPLDHPALQSVVRAMGRAFGKKIRFTREGGSGPAADLQDVLGVPVLFLGISIPSDGWHAPNEKVELDLLLKGAETTAHLWGDLAENWHTT</sequence>
<dbReference type="Gene3D" id="3.40.630.10">
    <property type="entry name" value="Zn peptidases"/>
    <property type="match status" value="1"/>
</dbReference>
<organism evidence="1 2">
    <name type="scientific">Streptomyces benahoarensis</name>
    <dbReference type="NCBI Taxonomy" id="2595054"/>
    <lineage>
        <taxon>Bacteria</taxon>
        <taxon>Bacillati</taxon>
        <taxon>Actinomycetota</taxon>
        <taxon>Actinomycetes</taxon>
        <taxon>Kitasatosporales</taxon>
        <taxon>Streptomycetaceae</taxon>
        <taxon>Streptomyces</taxon>
    </lineage>
</organism>
<reference evidence="1 2" key="1">
    <citation type="submission" date="2019-07" db="EMBL/GenBank/DDBJ databases">
        <title>Draft genome for Streptomyces benahoarensis MZ03-48.</title>
        <authorList>
            <person name="Gonzalez-Pimentel J.L."/>
        </authorList>
    </citation>
    <scope>NUCLEOTIDE SEQUENCE [LARGE SCALE GENOMIC DNA]</scope>
    <source>
        <strain evidence="1 2">MZ03-48</strain>
    </source>
</reference>
<accession>A0A553XR44</accession>